<dbReference type="PATRIC" id="fig|693.5.peg.1631"/>
<dbReference type="InterPro" id="IPR050400">
    <property type="entry name" value="Bact_Cytoskel_RodZ"/>
</dbReference>
<gene>
    <name evidence="3" type="ORF">AKJ17_07975</name>
</gene>
<organism evidence="3 4">
    <name type="scientific">Vibrio nereis</name>
    <dbReference type="NCBI Taxonomy" id="693"/>
    <lineage>
        <taxon>Bacteria</taxon>
        <taxon>Pseudomonadati</taxon>
        <taxon>Pseudomonadota</taxon>
        <taxon>Gammaproteobacteria</taxon>
        <taxon>Vibrionales</taxon>
        <taxon>Vibrionaceae</taxon>
        <taxon>Vibrio</taxon>
    </lineage>
</organism>
<keyword evidence="1" id="KW-1133">Transmembrane helix</keyword>
<dbReference type="PANTHER" id="PTHR34475">
    <property type="match status" value="1"/>
</dbReference>
<dbReference type="SMART" id="SM00530">
    <property type="entry name" value="HTH_XRE"/>
    <property type="match status" value="1"/>
</dbReference>
<dbReference type="InterPro" id="IPR001387">
    <property type="entry name" value="Cro/C1-type_HTH"/>
</dbReference>
<reference evidence="4" key="1">
    <citation type="submission" date="2015-08" db="EMBL/GenBank/DDBJ databases">
        <title>Vibrio galatheae sp. nov., a novel member of the Vibrionaceae family isolated from the Solomon Islands.</title>
        <authorList>
            <person name="Giubergia S."/>
            <person name="Machado H."/>
            <person name="Mateiu R.V."/>
            <person name="Gram L."/>
        </authorList>
    </citation>
    <scope>NUCLEOTIDE SEQUENCE [LARGE SCALE GENOMIC DNA]</scope>
    <source>
        <strain evidence="4">DSM 19584</strain>
    </source>
</reference>
<dbReference type="OrthoDB" id="9790252at2"/>
<dbReference type="Pfam" id="PF13413">
    <property type="entry name" value="HTH_25"/>
    <property type="match status" value="1"/>
</dbReference>
<evidence type="ECO:0000259" key="2">
    <source>
        <dbReference type="PROSITE" id="PS50943"/>
    </source>
</evidence>
<dbReference type="AlphaFoldDB" id="A0A0M0HPG9"/>
<protein>
    <submittedName>
        <fullName evidence="3">Transcriptional regulator</fullName>
    </submittedName>
</protein>
<dbReference type="InterPro" id="IPR025194">
    <property type="entry name" value="RodZ-like_C"/>
</dbReference>
<name>A0A0M0HPG9_VIBNE</name>
<feature type="domain" description="HTH cro/C1-type" evidence="2">
    <location>
        <begin position="23"/>
        <end position="83"/>
    </location>
</feature>
<dbReference type="SUPFAM" id="SSF47413">
    <property type="entry name" value="lambda repressor-like DNA-binding domains"/>
    <property type="match status" value="1"/>
</dbReference>
<feature type="transmembrane region" description="Helical" evidence="1">
    <location>
        <begin position="116"/>
        <end position="136"/>
    </location>
</feature>
<dbReference type="InterPro" id="IPR010982">
    <property type="entry name" value="Lambda_DNA-bd_dom_sf"/>
</dbReference>
<dbReference type="RefSeq" id="WP_053395269.1">
    <property type="nucleotide sequence ID" value="NZ_LHPJ01000006.1"/>
</dbReference>
<dbReference type="GO" id="GO:0003677">
    <property type="term" value="F:DNA binding"/>
    <property type="evidence" value="ECO:0007669"/>
    <property type="project" value="InterPro"/>
</dbReference>
<accession>A0A0M0HPG9</accession>
<keyword evidence="1" id="KW-0812">Transmembrane</keyword>
<dbReference type="EMBL" id="LHPJ01000006">
    <property type="protein sequence ID" value="KOO04000.1"/>
    <property type="molecule type" value="Genomic_DNA"/>
</dbReference>
<dbReference type="PROSITE" id="PS50943">
    <property type="entry name" value="HTH_CROC1"/>
    <property type="match status" value="1"/>
</dbReference>
<sequence length="309" mass="34155">MTAENETTATEENHTAVKAGTLLKHKREQLGLSQKQVADRLRLRVTIIEDIESNQFASDQSATFTKGYLRSYAKAVGMDINEVLRAYASEHKPEPEEHEMKSFSGKAKREKHDSRIMILTWGIVAVILGISSVWWWQNQQTSMVDLTETTEQEQEIEQELGNAEQQDPMLYLEETASQAEHKFTTLDDTPAQATDTVDEQSDNTLAEGDTENAILESAPVEVEESTVPEVAANLLNLQFNGDCWVQVKDNSGNTLSSGVKKAGEKLELTGAMPYKVVLGAPENVSMTLSSEPVDLSGYTSGKVARFTLP</sequence>
<comment type="caution">
    <text evidence="3">The sequence shown here is derived from an EMBL/GenBank/DDBJ whole genome shotgun (WGS) entry which is preliminary data.</text>
</comment>
<dbReference type="Gene3D" id="1.10.260.40">
    <property type="entry name" value="lambda repressor-like DNA-binding domains"/>
    <property type="match status" value="1"/>
</dbReference>
<dbReference type="STRING" id="693.AKJ17_07975"/>
<dbReference type="Proteomes" id="UP000037515">
    <property type="component" value="Unassembled WGS sequence"/>
</dbReference>
<proteinExistence type="predicted"/>
<dbReference type="PANTHER" id="PTHR34475:SF1">
    <property type="entry name" value="CYTOSKELETON PROTEIN RODZ"/>
    <property type="match status" value="1"/>
</dbReference>
<dbReference type="CDD" id="cd00093">
    <property type="entry name" value="HTH_XRE"/>
    <property type="match status" value="1"/>
</dbReference>
<keyword evidence="1" id="KW-0472">Membrane</keyword>
<dbReference type="Pfam" id="PF13464">
    <property type="entry name" value="RodZ_C"/>
    <property type="match status" value="1"/>
</dbReference>
<evidence type="ECO:0000256" key="1">
    <source>
        <dbReference type="SAM" id="Phobius"/>
    </source>
</evidence>
<evidence type="ECO:0000313" key="4">
    <source>
        <dbReference type="Proteomes" id="UP000037515"/>
    </source>
</evidence>
<keyword evidence="4" id="KW-1185">Reference proteome</keyword>
<dbReference type="NCBIfam" id="NF008109">
    <property type="entry name" value="PRK10856.1"/>
    <property type="match status" value="1"/>
</dbReference>
<evidence type="ECO:0000313" key="3">
    <source>
        <dbReference type="EMBL" id="KOO04000.1"/>
    </source>
</evidence>